<reference evidence="8" key="1">
    <citation type="submission" date="2022-07" db="EMBL/GenBank/DDBJ databases">
        <title>Taxonomy of Novel Oxalotrophic and Methylotrophic Bacteria.</title>
        <authorList>
            <person name="Sahin N."/>
            <person name="Tani A."/>
        </authorList>
    </citation>
    <scope>NUCLEOTIDE SEQUENCE</scope>
    <source>
        <strain evidence="8">Y10</strain>
    </source>
</reference>
<dbReference type="EMBL" id="BRVO01000001">
    <property type="protein sequence ID" value="GLB48450.1"/>
    <property type="molecule type" value="Genomic_DNA"/>
</dbReference>
<dbReference type="NCBIfam" id="TIGR02937">
    <property type="entry name" value="sigma70-ECF"/>
    <property type="match status" value="1"/>
</dbReference>
<comment type="caution">
    <text evidence="8">The sequence shown here is derived from an EMBL/GenBank/DDBJ whole genome shotgun (WGS) entry which is preliminary data.</text>
</comment>
<evidence type="ECO:0000256" key="2">
    <source>
        <dbReference type="ARBA" id="ARBA00023015"/>
    </source>
</evidence>
<dbReference type="SUPFAM" id="SSF88946">
    <property type="entry name" value="Sigma2 domain of RNA polymerase sigma factors"/>
    <property type="match status" value="1"/>
</dbReference>
<dbReference type="SUPFAM" id="SSF88659">
    <property type="entry name" value="Sigma3 and sigma4 domains of RNA polymerase sigma factors"/>
    <property type="match status" value="1"/>
</dbReference>
<dbReference type="PANTHER" id="PTHR43133:SF52">
    <property type="entry name" value="ECF RNA POLYMERASE SIGMA FACTOR SIGL"/>
    <property type="match status" value="1"/>
</dbReference>
<dbReference type="Gene3D" id="1.10.10.10">
    <property type="entry name" value="Winged helix-like DNA-binding domain superfamily/Winged helix DNA-binding domain"/>
    <property type="match status" value="1"/>
</dbReference>
<dbReference type="InterPro" id="IPR036388">
    <property type="entry name" value="WH-like_DNA-bd_sf"/>
</dbReference>
<dbReference type="Pfam" id="PF04542">
    <property type="entry name" value="Sigma70_r2"/>
    <property type="match status" value="1"/>
</dbReference>
<evidence type="ECO:0000259" key="7">
    <source>
        <dbReference type="Pfam" id="PF08281"/>
    </source>
</evidence>
<dbReference type="Proteomes" id="UP001143543">
    <property type="component" value="Unassembled WGS sequence"/>
</dbReference>
<dbReference type="InterPro" id="IPR039425">
    <property type="entry name" value="RNA_pol_sigma-70-like"/>
</dbReference>
<name>A0ABQ5MGB5_9FLAO</name>
<evidence type="ECO:0000256" key="3">
    <source>
        <dbReference type="ARBA" id="ARBA00023082"/>
    </source>
</evidence>
<organism evidence="8 9">
    <name type="scientific">Neptunitalea lumnitzerae</name>
    <dbReference type="NCBI Taxonomy" id="2965509"/>
    <lineage>
        <taxon>Bacteria</taxon>
        <taxon>Pseudomonadati</taxon>
        <taxon>Bacteroidota</taxon>
        <taxon>Flavobacteriia</taxon>
        <taxon>Flavobacteriales</taxon>
        <taxon>Flavobacteriaceae</taxon>
        <taxon>Neptunitalea</taxon>
    </lineage>
</organism>
<dbReference type="InterPro" id="IPR013324">
    <property type="entry name" value="RNA_pol_sigma_r3/r4-like"/>
</dbReference>
<evidence type="ECO:0000313" key="9">
    <source>
        <dbReference type="Proteomes" id="UP001143543"/>
    </source>
</evidence>
<dbReference type="CDD" id="cd06171">
    <property type="entry name" value="Sigma70_r4"/>
    <property type="match status" value="1"/>
</dbReference>
<protein>
    <submittedName>
        <fullName evidence="8">RNA polymerase sigma factor SigX</fullName>
    </submittedName>
</protein>
<evidence type="ECO:0000256" key="1">
    <source>
        <dbReference type="ARBA" id="ARBA00010641"/>
    </source>
</evidence>
<evidence type="ECO:0000256" key="5">
    <source>
        <dbReference type="ARBA" id="ARBA00023163"/>
    </source>
</evidence>
<feature type="domain" description="RNA polymerase sigma-70 region 2" evidence="6">
    <location>
        <begin position="2"/>
        <end position="52"/>
    </location>
</feature>
<dbReference type="InterPro" id="IPR007627">
    <property type="entry name" value="RNA_pol_sigma70_r2"/>
</dbReference>
<sequence length="137" mass="15749">MSGDKDLSEDIVQEVFFKILKHRATFGEGKFIAWMFTIARNSLSGHYKKEQRFTTTKETIVAEVVEDPECKEQYSDLHAALAKLTPTDREVVVLNRLQGIRYEELAIILNSTPNAVKTKVSRALDKLRKVYFKQVEV</sequence>
<keyword evidence="5" id="KW-0804">Transcription</keyword>
<comment type="similarity">
    <text evidence="1">Belongs to the sigma-70 factor family. ECF subfamily.</text>
</comment>
<feature type="domain" description="RNA polymerase sigma factor 70 region 4 type 2" evidence="7">
    <location>
        <begin position="76"/>
        <end position="127"/>
    </location>
</feature>
<keyword evidence="4" id="KW-0238">DNA-binding</keyword>
<evidence type="ECO:0000313" key="8">
    <source>
        <dbReference type="EMBL" id="GLB48450.1"/>
    </source>
</evidence>
<dbReference type="Pfam" id="PF08281">
    <property type="entry name" value="Sigma70_r4_2"/>
    <property type="match status" value="1"/>
</dbReference>
<dbReference type="InterPro" id="IPR014284">
    <property type="entry name" value="RNA_pol_sigma-70_dom"/>
</dbReference>
<accession>A0ABQ5MGB5</accession>
<keyword evidence="3" id="KW-0731">Sigma factor</keyword>
<keyword evidence="9" id="KW-1185">Reference proteome</keyword>
<dbReference type="Gene3D" id="1.10.1740.10">
    <property type="match status" value="1"/>
</dbReference>
<dbReference type="PANTHER" id="PTHR43133">
    <property type="entry name" value="RNA POLYMERASE ECF-TYPE SIGMA FACTO"/>
    <property type="match status" value="1"/>
</dbReference>
<dbReference type="InterPro" id="IPR013249">
    <property type="entry name" value="RNA_pol_sigma70_r4_t2"/>
</dbReference>
<evidence type="ECO:0000256" key="4">
    <source>
        <dbReference type="ARBA" id="ARBA00023125"/>
    </source>
</evidence>
<gene>
    <name evidence="8" type="ORF">Y10_08180</name>
</gene>
<dbReference type="InterPro" id="IPR013325">
    <property type="entry name" value="RNA_pol_sigma_r2"/>
</dbReference>
<keyword evidence="2" id="KW-0805">Transcription regulation</keyword>
<evidence type="ECO:0000259" key="6">
    <source>
        <dbReference type="Pfam" id="PF04542"/>
    </source>
</evidence>
<proteinExistence type="inferred from homology"/>